<dbReference type="InterPro" id="IPR000515">
    <property type="entry name" value="MetI-like"/>
</dbReference>
<keyword evidence="2 7" id="KW-0813">Transport</keyword>
<dbReference type="CDD" id="cd06261">
    <property type="entry name" value="TM_PBP2"/>
    <property type="match status" value="1"/>
</dbReference>
<keyword evidence="4 7" id="KW-0812">Transmembrane</keyword>
<dbReference type="GO" id="GO:0055085">
    <property type="term" value="P:transmembrane transport"/>
    <property type="evidence" value="ECO:0007669"/>
    <property type="project" value="InterPro"/>
</dbReference>
<protein>
    <submittedName>
        <fullName evidence="9">ABC transporter permease</fullName>
    </submittedName>
</protein>
<dbReference type="AlphaFoldDB" id="A0A5S9IK81"/>
<evidence type="ECO:0000256" key="3">
    <source>
        <dbReference type="ARBA" id="ARBA00022475"/>
    </source>
</evidence>
<evidence type="ECO:0000256" key="1">
    <source>
        <dbReference type="ARBA" id="ARBA00004651"/>
    </source>
</evidence>
<proteinExistence type="inferred from homology"/>
<evidence type="ECO:0000256" key="4">
    <source>
        <dbReference type="ARBA" id="ARBA00022692"/>
    </source>
</evidence>
<evidence type="ECO:0000259" key="8">
    <source>
        <dbReference type="PROSITE" id="PS50928"/>
    </source>
</evidence>
<dbReference type="EMBL" id="AP019860">
    <property type="protein sequence ID" value="BBM83399.1"/>
    <property type="molecule type" value="Genomic_DNA"/>
</dbReference>
<sequence length="323" mass="36290">MDTLRYTLRKLLYSVPLILGVTLLSFTLMVYFGPDMAYEKLGKNATEEDIEREREKLGYNKPFVVRYGNFLTSVLTFDFGESFSTNQRVMDMFAETIPVSIMVALPGFILGNLISIIFGLWAAYHRGQRLDKTIMAGAVVGMSISFLIVVIVFQLLLCSDYGLNMFPTTGWEVGMNLEEFNILDYFEYVTVPAICTIFVSVGYNTRFYRAVFVEELTRDHVRTAKAFGCGPVRLLFKHVLKNSLIPILTRIILSLPFVIIGGSIIIESYFGIPGVGSVVYDAIVNGDQPITKAAVVCTAILYVFFLTLTDILYQVVDPRISLK</sequence>
<accession>A0A5S9IK81</accession>
<keyword evidence="5 7" id="KW-1133">Transmembrane helix</keyword>
<dbReference type="PANTHER" id="PTHR30465:SF0">
    <property type="entry name" value="OLIGOPEPTIDE TRANSPORT SYSTEM PERMEASE PROTEIN APPB"/>
    <property type="match status" value="1"/>
</dbReference>
<gene>
    <name evidence="9" type="ORF">UABAM_01751</name>
</gene>
<evidence type="ECO:0000256" key="2">
    <source>
        <dbReference type="ARBA" id="ARBA00022448"/>
    </source>
</evidence>
<dbReference type="GO" id="GO:0005886">
    <property type="term" value="C:plasma membrane"/>
    <property type="evidence" value="ECO:0007669"/>
    <property type="project" value="UniProtKB-SubCell"/>
</dbReference>
<dbReference type="PROSITE" id="PS50928">
    <property type="entry name" value="ABC_TM1"/>
    <property type="match status" value="1"/>
</dbReference>
<dbReference type="OrthoDB" id="9773221at2"/>
<evidence type="ECO:0000256" key="6">
    <source>
        <dbReference type="ARBA" id="ARBA00023136"/>
    </source>
</evidence>
<comment type="subcellular location">
    <subcellularLocation>
        <location evidence="1 7">Cell membrane</location>
        <topology evidence="1 7">Multi-pass membrane protein</topology>
    </subcellularLocation>
</comment>
<dbReference type="Proteomes" id="UP000326354">
    <property type="component" value="Chromosome"/>
</dbReference>
<dbReference type="Gene3D" id="1.10.3720.10">
    <property type="entry name" value="MetI-like"/>
    <property type="match status" value="1"/>
</dbReference>
<organism evidence="9 10">
    <name type="scientific">Uabimicrobium amorphum</name>
    <dbReference type="NCBI Taxonomy" id="2596890"/>
    <lineage>
        <taxon>Bacteria</taxon>
        <taxon>Pseudomonadati</taxon>
        <taxon>Planctomycetota</taxon>
        <taxon>Candidatus Uabimicrobiia</taxon>
        <taxon>Candidatus Uabimicrobiales</taxon>
        <taxon>Candidatus Uabimicrobiaceae</taxon>
        <taxon>Candidatus Uabimicrobium</taxon>
    </lineage>
</organism>
<dbReference type="InterPro" id="IPR035906">
    <property type="entry name" value="MetI-like_sf"/>
</dbReference>
<dbReference type="SUPFAM" id="SSF161098">
    <property type="entry name" value="MetI-like"/>
    <property type="match status" value="1"/>
</dbReference>
<dbReference type="RefSeq" id="WP_151967599.1">
    <property type="nucleotide sequence ID" value="NZ_AP019860.1"/>
</dbReference>
<comment type="similarity">
    <text evidence="7">Belongs to the binding-protein-dependent transport system permease family.</text>
</comment>
<dbReference type="InterPro" id="IPR045621">
    <property type="entry name" value="BPD_transp_1_N"/>
</dbReference>
<dbReference type="Pfam" id="PF19300">
    <property type="entry name" value="BPD_transp_1_N"/>
    <property type="match status" value="1"/>
</dbReference>
<feature type="transmembrane region" description="Helical" evidence="7">
    <location>
        <begin position="247"/>
        <end position="270"/>
    </location>
</feature>
<evidence type="ECO:0000256" key="7">
    <source>
        <dbReference type="RuleBase" id="RU363032"/>
    </source>
</evidence>
<feature type="transmembrane region" description="Helical" evidence="7">
    <location>
        <begin position="185"/>
        <end position="203"/>
    </location>
</feature>
<feature type="transmembrane region" description="Helical" evidence="7">
    <location>
        <begin position="134"/>
        <end position="157"/>
    </location>
</feature>
<dbReference type="KEGG" id="uam:UABAM_01751"/>
<keyword evidence="6 7" id="KW-0472">Membrane</keyword>
<dbReference type="PANTHER" id="PTHR30465">
    <property type="entry name" value="INNER MEMBRANE ABC TRANSPORTER"/>
    <property type="match status" value="1"/>
</dbReference>
<dbReference type="Pfam" id="PF00528">
    <property type="entry name" value="BPD_transp_1"/>
    <property type="match status" value="1"/>
</dbReference>
<feature type="transmembrane region" description="Helical" evidence="7">
    <location>
        <begin position="290"/>
        <end position="313"/>
    </location>
</feature>
<keyword evidence="10" id="KW-1185">Reference proteome</keyword>
<name>A0A5S9IK81_UABAM</name>
<evidence type="ECO:0000256" key="5">
    <source>
        <dbReference type="ARBA" id="ARBA00022989"/>
    </source>
</evidence>
<evidence type="ECO:0000313" key="9">
    <source>
        <dbReference type="EMBL" id="BBM83399.1"/>
    </source>
</evidence>
<feature type="transmembrane region" description="Helical" evidence="7">
    <location>
        <begin position="97"/>
        <end position="122"/>
    </location>
</feature>
<feature type="domain" description="ABC transmembrane type-1" evidence="8">
    <location>
        <begin position="97"/>
        <end position="313"/>
    </location>
</feature>
<feature type="transmembrane region" description="Helical" evidence="7">
    <location>
        <begin position="12"/>
        <end position="32"/>
    </location>
</feature>
<reference evidence="9 10" key="1">
    <citation type="submission" date="2019-08" db="EMBL/GenBank/DDBJ databases">
        <title>Complete genome sequence of Candidatus Uab amorphum.</title>
        <authorList>
            <person name="Shiratori T."/>
            <person name="Suzuki S."/>
            <person name="Kakizawa Y."/>
            <person name="Ishida K."/>
        </authorList>
    </citation>
    <scope>NUCLEOTIDE SEQUENCE [LARGE SCALE GENOMIC DNA]</scope>
    <source>
        <strain evidence="9 10">SRT547</strain>
    </source>
</reference>
<keyword evidence="3" id="KW-1003">Cell membrane</keyword>
<evidence type="ECO:0000313" key="10">
    <source>
        <dbReference type="Proteomes" id="UP000326354"/>
    </source>
</evidence>